<evidence type="ECO:0000259" key="1">
    <source>
        <dbReference type="PROSITE" id="PS50181"/>
    </source>
</evidence>
<evidence type="ECO:0000313" key="3">
    <source>
        <dbReference type="Proteomes" id="UP001497623"/>
    </source>
</evidence>
<dbReference type="Pfam" id="PF12937">
    <property type="entry name" value="F-box-like"/>
    <property type="match status" value="1"/>
</dbReference>
<dbReference type="SUPFAM" id="SSF81383">
    <property type="entry name" value="F-box domain"/>
    <property type="match status" value="1"/>
</dbReference>
<dbReference type="PROSITE" id="PS50181">
    <property type="entry name" value="FBOX"/>
    <property type="match status" value="1"/>
</dbReference>
<dbReference type="AlphaFoldDB" id="A0AAV2RLH3"/>
<dbReference type="EMBL" id="CAXKWB010025102">
    <property type="protein sequence ID" value="CAL4127342.1"/>
    <property type="molecule type" value="Genomic_DNA"/>
</dbReference>
<proteinExistence type="predicted"/>
<evidence type="ECO:0000313" key="2">
    <source>
        <dbReference type="EMBL" id="CAL4127342.1"/>
    </source>
</evidence>
<dbReference type="InterPro" id="IPR036047">
    <property type="entry name" value="F-box-like_dom_sf"/>
</dbReference>
<feature type="domain" description="F-box" evidence="1">
    <location>
        <begin position="4"/>
        <end position="52"/>
    </location>
</feature>
<dbReference type="Proteomes" id="UP001497623">
    <property type="component" value="Unassembled WGS sequence"/>
</dbReference>
<protein>
    <recommendedName>
        <fullName evidence="1">F-box domain-containing protein</fullName>
    </recommendedName>
</protein>
<sequence>YVGQEYLERIPLELLHHIFSFVPAKDLLVSCTRVCYFWRDAIESTAFWWDRIREECCPIRPEIITILRHHNNTSEILRYQQILCICRQHDRDFATMPQKIFKSLGNMANSDWWQVEDDQIPLASAMLTYKVPKKMTLIVRSHPDHLKHTSLYGKMLSSTNCTLLLDDRCSWRNGHSTDKLLSKFASTKQEPLLCNFRGNVTDLRSLPRSLSSVHLCLRDDQQTNDILADLAHFNQLMQLHIHIPCGTVSPACLSQGLPEVCNNWDMTEVYLYISHSSDQYIDWTIMAAKELMPMSGYRHIYFPSSDISTGGWRDMIQGMKAAQVRLWSLDMVPNTHFPQEAVNSLDKLASKLSLGGFKAYNSNEKICGW</sequence>
<dbReference type="SMART" id="SM00256">
    <property type="entry name" value="FBOX"/>
    <property type="match status" value="1"/>
</dbReference>
<dbReference type="Gene3D" id="1.20.1280.50">
    <property type="match status" value="1"/>
</dbReference>
<feature type="non-terminal residue" evidence="2">
    <location>
        <position position="1"/>
    </location>
</feature>
<organism evidence="2 3">
    <name type="scientific">Meganyctiphanes norvegica</name>
    <name type="common">Northern krill</name>
    <name type="synonym">Thysanopoda norvegica</name>
    <dbReference type="NCBI Taxonomy" id="48144"/>
    <lineage>
        <taxon>Eukaryota</taxon>
        <taxon>Metazoa</taxon>
        <taxon>Ecdysozoa</taxon>
        <taxon>Arthropoda</taxon>
        <taxon>Crustacea</taxon>
        <taxon>Multicrustacea</taxon>
        <taxon>Malacostraca</taxon>
        <taxon>Eumalacostraca</taxon>
        <taxon>Eucarida</taxon>
        <taxon>Euphausiacea</taxon>
        <taxon>Euphausiidae</taxon>
        <taxon>Meganyctiphanes</taxon>
    </lineage>
</organism>
<dbReference type="InterPro" id="IPR001810">
    <property type="entry name" value="F-box_dom"/>
</dbReference>
<reference evidence="2 3" key="1">
    <citation type="submission" date="2024-05" db="EMBL/GenBank/DDBJ databases">
        <authorList>
            <person name="Wallberg A."/>
        </authorList>
    </citation>
    <scope>NUCLEOTIDE SEQUENCE [LARGE SCALE GENOMIC DNA]</scope>
</reference>
<name>A0AAV2RLH3_MEGNR</name>
<keyword evidence="3" id="KW-1185">Reference proteome</keyword>
<accession>A0AAV2RLH3</accession>
<comment type="caution">
    <text evidence="2">The sequence shown here is derived from an EMBL/GenBank/DDBJ whole genome shotgun (WGS) entry which is preliminary data.</text>
</comment>
<gene>
    <name evidence="2" type="ORF">MNOR_LOCUS25846</name>
</gene>